<dbReference type="GO" id="GO:0003700">
    <property type="term" value="F:DNA-binding transcription factor activity"/>
    <property type="evidence" value="ECO:0007669"/>
    <property type="project" value="InterPro"/>
</dbReference>
<proteinExistence type="inferred from homology"/>
<organism evidence="3 4">
    <name type="scientific">Dendrothele bispora (strain CBS 962.96)</name>
    <dbReference type="NCBI Taxonomy" id="1314807"/>
    <lineage>
        <taxon>Eukaryota</taxon>
        <taxon>Fungi</taxon>
        <taxon>Dikarya</taxon>
        <taxon>Basidiomycota</taxon>
        <taxon>Agaricomycotina</taxon>
        <taxon>Agaricomycetes</taxon>
        <taxon>Agaricomycetidae</taxon>
        <taxon>Agaricales</taxon>
        <taxon>Agaricales incertae sedis</taxon>
        <taxon>Dendrothele</taxon>
    </lineage>
</organism>
<accession>A0A4S8LCB0</accession>
<keyword evidence="4" id="KW-1185">Reference proteome</keyword>
<dbReference type="Proteomes" id="UP000297245">
    <property type="component" value="Unassembled WGS sequence"/>
</dbReference>
<feature type="non-terminal residue" evidence="3">
    <location>
        <position position="239"/>
    </location>
</feature>
<protein>
    <recommendedName>
        <fullName evidence="2">TEA domain-containing protein</fullName>
    </recommendedName>
</protein>
<sequence>MRNRFISEYILRTTGKHRTAKQVGSRLQQLRDTCNAKKRMLKNCICILIHQLSNPCHKSVRPVFYTINIVPEDHCSTMGLYGDNYQTSNEAAGLGGLTSGQPRPIRAIDPTLVFTFSSEIPMSGVRSMFRVLKNEIDWREEASVPEPLDPSDTPLPDMRMYTVCFSKGLWDAICHSEDPTKLTIYHNIFRDNPNVSTPFVLFTAVYNFRYGDLSGASLSSSSSWNLTLRSSAAAAGDNG</sequence>
<comment type="similarity">
    <text evidence="1">Belongs to the TEC1 family.</text>
</comment>
<evidence type="ECO:0000313" key="4">
    <source>
        <dbReference type="Proteomes" id="UP000297245"/>
    </source>
</evidence>
<dbReference type="InterPro" id="IPR038096">
    <property type="entry name" value="TEA/ATTS_sf"/>
</dbReference>
<dbReference type="EMBL" id="ML179503">
    <property type="protein sequence ID" value="THU86330.1"/>
    <property type="molecule type" value="Genomic_DNA"/>
</dbReference>
<dbReference type="Gene3D" id="6.10.20.40">
    <property type="entry name" value="TEA/ATTS domain"/>
    <property type="match status" value="1"/>
</dbReference>
<evidence type="ECO:0000256" key="1">
    <source>
        <dbReference type="ARBA" id="ARBA00008421"/>
    </source>
</evidence>
<name>A0A4S8LCB0_DENBC</name>
<dbReference type="InterPro" id="IPR000818">
    <property type="entry name" value="TEA/ATTS_dom"/>
</dbReference>
<evidence type="ECO:0000259" key="2">
    <source>
        <dbReference type="Pfam" id="PF01285"/>
    </source>
</evidence>
<feature type="domain" description="TEA" evidence="2">
    <location>
        <begin position="2"/>
        <end position="33"/>
    </location>
</feature>
<dbReference type="OrthoDB" id="10006572at2759"/>
<dbReference type="AlphaFoldDB" id="A0A4S8LCB0"/>
<dbReference type="Pfam" id="PF01285">
    <property type="entry name" value="TEA"/>
    <property type="match status" value="1"/>
</dbReference>
<evidence type="ECO:0000313" key="3">
    <source>
        <dbReference type="EMBL" id="THU86330.1"/>
    </source>
</evidence>
<reference evidence="3 4" key="1">
    <citation type="journal article" date="2019" name="Nat. Ecol. Evol.">
        <title>Megaphylogeny resolves global patterns of mushroom evolution.</title>
        <authorList>
            <person name="Varga T."/>
            <person name="Krizsan K."/>
            <person name="Foldi C."/>
            <person name="Dima B."/>
            <person name="Sanchez-Garcia M."/>
            <person name="Sanchez-Ramirez S."/>
            <person name="Szollosi G.J."/>
            <person name="Szarkandi J.G."/>
            <person name="Papp V."/>
            <person name="Albert L."/>
            <person name="Andreopoulos W."/>
            <person name="Angelini C."/>
            <person name="Antonin V."/>
            <person name="Barry K.W."/>
            <person name="Bougher N.L."/>
            <person name="Buchanan P."/>
            <person name="Buyck B."/>
            <person name="Bense V."/>
            <person name="Catcheside P."/>
            <person name="Chovatia M."/>
            <person name="Cooper J."/>
            <person name="Damon W."/>
            <person name="Desjardin D."/>
            <person name="Finy P."/>
            <person name="Geml J."/>
            <person name="Haridas S."/>
            <person name="Hughes K."/>
            <person name="Justo A."/>
            <person name="Karasinski D."/>
            <person name="Kautmanova I."/>
            <person name="Kiss B."/>
            <person name="Kocsube S."/>
            <person name="Kotiranta H."/>
            <person name="LaButti K.M."/>
            <person name="Lechner B.E."/>
            <person name="Liimatainen K."/>
            <person name="Lipzen A."/>
            <person name="Lukacs Z."/>
            <person name="Mihaltcheva S."/>
            <person name="Morgado L.N."/>
            <person name="Niskanen T."/>
            <person name="Noordeloos M.E."/>
            <person name="Ohm R.A."/>
            <person name="Ortiz-Santana B."/>
            <person name="Ovrebo C."/>
            <person name="Racz N."/>
            <person name="Riley R."/>
            <person name="Savchenko A."/>
            <person name="Shiryaev A."/>
            <person name="Soop K."/>
            <person name="Spirin V."/>
            <person name="Szebenyi C."/>
            <person name="Tomsovsky M."/>
            <person name="Tulloss R.E."/>
            <person name="Uehling J."/>
            <person name="Grigoriev I.V."/>
            <person name="Vagvolgyi C."/>
            <person name="Papp T."/>
            <person name="Martin F.M."/>
            <person name="Miettinen O."/>
            <person name="Hibbett D.S."/>
            <person name="Nagy L.G."/>
        </authorList>
    </citation>
    <scope>NUCLEOTIDE SEQUENCE [LARGE SCALE GENOMIC DNA]</scope>
    <source>
        <strain evidence="3 4">CBS 962.96</strain>
    </source>
</reference>
<gene>
    <name evidence="3" type="ORF">K435DRAFT_763475</name>
</gene>